<organism evidence="1 2">
    <name type="scientific">Ceraceosorus bombacis</name>
    <dbReference type="NCBI Taxonomy" id="401625"/>
    <lineage>
        <taxon>Eukaryota</taxon>
        <taxon>Fungi</taxon>
        <taxon>Dikarya</taxon>
        <taxon>Basidiomycota</taxon>
        <taxon>Ustilaginomycotina</taxon>
        <taxon>Exobasidiomycetes</taxon>
        <taxon>Ceraceosorales</taxon>
        <taxon>Ceraceosoraceae</taxon>
        <taxon>Ceraceosorus</taxon>
    </lineage>
</organism>
<protein>
    <submittedName>
        <fullName evidence="1">Uncharacterized protein</fullName>
    </submittedName>
</protein>
<evidence type="ECO:0000313" key="2">
    <source>
        <dbReference type="Proteomes" id="UP000054845"/>
    </source>
</evidence>
<name>A0A0P1BCU1_9BASI</name>
<accession>A0A0P1BCU1</accession>
<dbReference type="EMBL" id="CCYA01000232">
    <property type="protein sequence ID" value="CEH13845.1"/>
    <property type="molecule type" value="Genomic_DNA"/>
</dbReference>
<reference evidence="1 2" key="1">
    <citation type="submission" date="2014-09" db="EMBL/GenBank/DDBJ databases">
        <authorList>
            <person name="Magalhaes I.L.F."/>
            <person name="Oliveira U."/>
            <person name="Santos F.R."/>
            <person name="Vidigal T.H.D.A."/>
            <person name="Brescovit A.D."/>
            <person name="Santos A.J."/>
        </authorList>
    </citation>
    <scope>NUCLEOTIDE SEQUENCE [LARGE SCALE GENOMIC DNA]</scope>
</reference>
<sequence>MNRAAGIFGWNANVIHISEHIPPSPVPGLAPSSSFVRRAFLWAMCQKLQEDRLLPRSGQLDRVQKRACKEALDEWARLGVQS</sequence>
<proteinExistence type="predicted"/>
<evidence type="ECO:0000313" key="1">
    <source>
        <dbReference type="EMBL" id="CEH13845.1"/>
    </source>
</evidence>
<dbReference type="AlphaFoldDB" id="A0A0P1BCU1"/>
<dbReference type="Proteomes" id="UP000054845">
    <property type="component" value="Unassembled WGS sequence"/>
</dbReference>
<keyword evidence="2" id="KW-1185">Reference proteome</keyword>